<dbReference type="InterPro" id="IPR018990">
    <property type="entry name" value="Prot_inh_I42_chagasin"/>
</dbReference>
<dbReference type="GO" id="GO:0030414">
    <property type="term" value="F:peptidase inhibitor activity"/>
    <property type="evidence" value="ECO:0007669"/>
    <property type="project" value="UniProtKB-KW"/>
</dbReference>
<dbReference type="InterPro" id="IPR036331">
    <property type="entry name" value="Chagasin-like_sf"/>
</dbReference>
<dbReference type="PANTHER" id="PTHR36530:SF1">
    <property type="entry name" value="AMOEBIASIN-1"/>
    <property type="match status" value="1"/>
</dbReference>
<dbReference type="EMBL" id="JALPRF010000001">
    <property type="protein sequence ID" value="MCK8490908.1"/>
    <property type="molecule type" value="Genomic_DNA"/>
</dbReference>
<evidence type="ECO:0000259" key="3">
    <source>
        <dbReference type="Pfam" id="PF09394"/>
    </source>
</evidence>
<dbReference type="Gene3D" id="2.60.40.2020">
    <property type="match status" value="1"/>
</dbReference>
<evidence type="ECO:0000313" key="5">
    <source>
        <dbReference type="Proteomes" id="UP001202180"/>
    </source>
</evidence>
<dbReference type="RefSeq" id="WP_248475746.1">
    <property type="nucleotide sequence ID" value="NZ_JALPRF010000001.1"/>
</dbReference>
<gene>
    <name evidence="4" type="ORF">M0L20_03530</name>
</gene>
<evidence type="ECO:0000256" key="1">
    <source>
        <dbReference type="ARBA" id="ARBA00022690"/>
    </source>
</evidence>
<dbReference type="PANTHER" id="PTHR36530">
    <property type="entry name" value="INHIBITOR OF CYSTEINE PEPTIDASE"/>
    <property type="match status" value="1"/>
</dbReference>
<accession>A0ABT0HFI2</accession>
<protein>
    <submittedName>
        <fullName evidence="4">Protease inhibitor I42 family protein</fullName>
    </submittedName>
</protein>
<dbReference type="InterPro" id="IPR052781">
    <property type="entry name" value="Cys_protease_inhibitor_I42"/>
</dbReference>
<dbReference type="Proteomes" id="UP001202180">
    <property type="component" value="Unassembled WGS sequence"/>
</dbReference>
<organism evidence="4 5">
    <name type="scientific">Spirosoma liriopis</name>
    <dbReference type="NCBI Taxonomy" id="2937440"/>
    <lineage>
        <taxon>Bacteria</taxon>
        <taxon>Pseudomonadati</taxon>
        <taxon>Bacteroidota</taxon>
        <taxon>Cytophagia</taxon>
        <taxon>Cytophagales</taxon>
        <taxon>Cytophagaceae</taxon>
        <taxon>Spirosoma</taxon>
    </lineage>
</organism>
<keyword evidence="1 4" id="KW-0646">Protease inhibitor</keyword>
<name>A0ABT0HFI2_9BACT</name>
<keyword evidence="2" id="KW-0789">Thiol protease inhibitor</keyword>
<evidence type="ECO:0000256" key="2">
    <source>
        <dbReference type="ARBA" id="ARBA00022704"/>
    </source>
</evidence>
<feature type="domain" description="Proteinase inhibitor I42 chagasin" evidence="3">
    <location>
        <begin position="17"/>
        <end position="100"/>
    </location>
</feature>
<dbReference type="Pfam" id="PF09394">
    <property type="entry name" value="Inhibitor_I42"/>
    <property type="match status" value="1"/>
</dbReference>
<reference evidence="4 5" key="1">
    <citation type="submission" date="2022-04" db="EMBL/GenBank/DDBJ databases">
        <title>Spirosoma sp. strain RP8 genome sequencing and assembly.</title>
        <authorList>
            <person name="Jung Y."/>
        </authorList>
    </citation>
    <scope>NUCLEOTIDE SEQUENCE [LARGE SCALE GENOMIC DNA]</scope>
    <source>
        <strain evidence="4 5">RP8</strain>
    </source>
</reference>
<sequence>MKTIQVTDSVSQETIAVAEGDQIELRLEETPTTGYRWEITQINNEQLTIVDNAYTLYESAGIGGGGIRTVHIHVLRVGTGQLVLENRQSWSNDVYKSFTLFYQPE</sequence>
<proteinExistence type="predicted"/>
<comment type="caution">
    <text evidence="4">The sequence shown here is derived from an EMBL/GenBank/DDBJ whole genome shotgun (WGS) entry which is preliminary data.</text>
</comment>
<dbReference type="SUPFAM" id="SSF141066">
    <property type="entry name" value="ICP-like"/>
    <property type="match status" value="1"/>
</dbReference>
<keyword evidence="5" id="KW-1185">Reference proteome</keyword>
<evidence type="ECO:0000313" key="4">
    <source>
        <dbReference type="EMBL" id="MCK8490908.1"/>
    </source>
</evidence>